<evidence type="ECO:0000313" key="3">
    <source>
        <dbReference type="Proteomes" id="UP001432027"/>
    </source>
</evidence>
<organism evidence="2 3">
    <name type="scientific">Pristionchus entomophagus</name>
    <dbReference type="NCBI Taxonomy" id="358040"/>
    <lineage>
        <taxon>Eukaryota</taxon>
        <taxon>Metazoa</taxon>
        <taxon>Ecdysozoa</taxon>
        <taxon>Nematoda</taxon>
        <taxon>Chromadorea</taxon>
        <taxon>Rhabditida</taxon>
        <taxon>Rhabditina</taxon>
        <taxon>Diplogasteromorpha</taxon>
        <taxon>Diplogasteroidea</taxon>
        <taxon>Neodiplogasteridae</taxon>
        <taxon>Pristionchus</taxon>
    </lineage>
</organism>
<accession>A0AAV5TIT9</accession>
<comment type="caution">
    <text evidence="2">The sequence shown here is derived from an EMBL/GenBank/DDBJ whole genome shotgun (WGS) entry which is preliminary data.</text>
</comment>
<dbReference type="AlphaFoldDB" id="A0AAV5TIT9"/>
<evidence type="ECO:0000256" key="1">
    <source>
        <dbReference type="SAM" id="MobiDB-lite"/>
    </source>
</evidence>
<feature type="non-terminal residue" evidence="2">
    <location>
        <position position="1"/>
    </location>
</feature>
<name>A0AAV5TIT9_9BILA</name>
<feature type="non-terminal residue" evidence="2">
    <location>
        <position position="83"/>
    </location>
</feature>
<sequence>KRAGYSREDTTASSCHAPIAHRPLPCFLLCWRRCVRCSSGVCSSTHLQTCRSTDLPSTHRRSRPTSGFRQMRPLRGTSNVKIQ</sequence>
<dbReference type="Proteomes" id="UP001432027">
    <property type="component" value="Unassembled WGS sequence"/>
</dbReference>
<protein>
    <submittedName>
        <fullName evidence="2">Uncharacterized protein</fullName>
    </submittedName>
</protein>
<reference evidence="2" key="1">
    <citation type="submission" date="2023-10" db="EMBL/GenBank/DDBJ databases">
        <title>Genome assembly of Pristionchus species.</title>
        <authorList>
            <person name="Yoshida K."/>
            <person name="Sommer R.J."/>
        </authorList>
    </citation>
    <scope>NUCLEOTIDE SEQUENCE</scope>
    <source>
        <strain evidence="2">RS0144</strain>
    </source>
</reference>
<gene>
    <name evidence="2" type="ORF">PENTCL1PPCAC_16381</name>
</gene>
<feature type="region of interest" description="Disordered" evidence="1">
    <location>
        <begin position="51"/>
        <end position="83"/>
    </location>
</feature>
<keyword evidence="3" id="KW-1185">Reference proteome</keyword>
<evidence type="ECO:0000313" key="2">
    <source>
        <dbReference type="EMBL" id="GMS94206.1"/>
    </source>
</evidence>
<dbReference type="EMBL" id="BTSX01000004">
    <property type="protein sequence ID" value="GMS94206.1"/>
    <property type="molecule type" value="Genomic_DNA"/>
</dbReference>
<proteinExistence type="predicted"/>